<dbReference type="EMBL" id="CM043796">
    <property type="protein sequence ID" value="KAI4817096.1"/>
    <property type="molecule type" value="Genomic_DNA"/>
</dbReference>
<organism evidence="1 2">
    <name type="scientific">Chaenocephalus aceratus</name>
    <name type="common">Blackfin icefish</name>
    <name type="synonym">Chaenichthys aceratus</name>
    <dbReference type="NCBI Taxonomy" id="36190"/>
    <lineage>
        <taxon>Eukaryota</taxon>
        <taxon>Metazoa</taxon>
        <taxon>Chordata</taxon>
        <taxon>Craniata</taxon>
        <taxon>Vertebrata</taxon>
        <taxon>Euteleostomi</taxon>
        <taxon>Actinopterygii</taxon>
        <taxon>Neopterygii</taxon>
        <taxon>Teleostei</taxon>
        <taxon>Neoteleostei</taxon>
        <taxon>Acanthomorphata</taxon>
        <taxon>Eupercaria</taxon>
        <taxon>Perciformes</taxon>
        <taxon>Notothenioidei</taxon>
        <taxon>Channichthyidae</taxon>
        <taxon>Chaenocephalus</taxon>
    </lineage>
</organism>
<name>A0ACB9WTC5_CHAAC</name>
<dbReference type="Proteomes" id="UP001057452">
    <property type="component" value="Chromosome 12"/>
</dbReference>
<reference evidence="1" key="1">
    <citation type="submission" date="2022-05" db="EMBL/GenBank/DDBJ databases">
        <title>Chromosome-level genome of Chaenocephalus aceratus.</title>
        <authorList>
            <person name="Park H."/>
        </authorList>
    </citation>
    <scope>NUCLEOTIDE SEQUENCE</scope>
    <source>
        <strain evidence="1">KU_202001</strain>
    </source>
</reference>
<evidence type="ECO:0000313" key="2">
    <source>
        <dbReference type="Proteomes" id="UP001057452"/>
    </source>
</evidence>
<keyword evidence="2" id="KW-1185">Reference proteome</keyword>
<evidence type="ECO:0000313" key="1">
    <source>
        <dbReference type="EMBL" id="KAI4817096.1"/>
    </source>
</evidence>
<sequence>MKYDSQDVGLTSFNWELIKEECGRSIKEFFMKIPANKEVEDVLSNGDTNEMGLRILQLLMAHLEKTLQGWSVLQM</sequence>
<comment type="caution">
    <text evidence="1">The sequence shown here is derived from an EMBL/GenBank/DDBJ whole genome shotgun (WGS) entry which is preliminary data.</text>
</comment>
<proteinExistence type="predicted"/>
<gene>
    <name evidence="1" type="ORF">KUCAC02_009378</name>
</gene>
<protein>
    <submittedName>
        <fullName evidence="1">Uncharacterized protein</fullName>
    </submittedName>
</protein>
<accession>A0ACB9WTC5</accession>